<keyword evidence="2" id="KW-1185">Reference proteome</keyword>
<dbReference type="Proteomes" id="UP000299102">
    <property type="component" value="Unassembled WGS sequence"/>
</dbReference>
<reference evidence="1 2" key="1">
    <citation type="journal article" date="2019" name="Commun. Biol.">
        <title>The bagworm genome reveals a unique fibroin gene that provides high tensile strength.</title>
        <authorList>
            <person name="Kono N."/>
            <person name="Nakamura H."/>
            <person name="Ohtoshi R."/>
            <person name="Tomita M."/>
            <person name="Numata K."/>
            <person name="Arakawa K."/>
        </authorList>
    </citation>
    <scope>NUCLEOTIDE SEQUENCE [LARGE SCALE GENOMIC DNA]</scope>
</reference>
<name>A0A4C1WDZ2_EUMVA</name>
<dbReference type="EMBL" id="BGZK01000548">
    <property type="protein sequence ID" value="GBP49588.1"/>
    <property type="molecule type" value="Genomic_DNA"/>
</dbReference>
<comment type="caution">
    <text evidence="1">The sequence shown here is derived from an EMBL/GenBank/DDBJ whole genome shotgun (WGS) entry which is preliminary data.</text>
</comment>
<dbReference type="AlphaFoldDB" id="A0A4C1WDZ2"/>
<proteinExistence type="predicted"/>
<gene>
    <name evidence="1" type="ORF">EVAR_97885_1</name>
</gene>
<sequence length="268" mass="31094">MVYVAISKNLKAVEYVLMYVEESGRALTTVTEENALSMKNLIKENMRITNKDIQHILQIRLRSILSNLQGHHRTGQRHSAYTADSIEKYTLKSTRASSREDDNFRPGAFMISFEITKLNVALSNETNPYQNEASEKCRLNYDRKFSSLLDDFNDLYPDLIDKLFVNWPFHRDHIIHLARQYNDEILQDILSCLDEDNVIQDTINTTAFKVLPFLMNISTIRKAKMEKRWRPSGNETLQGFITHVKTSVDLETVITLRKEQIASLSFTI</sequence>
<dbReference type="STRING" id="151549.A0A4C1WDZ2"/>
<protein>
    <submittedName>
        <fullName evidence="1">Uncharacterized protein</fullName>
    </submittedName>
</protein>
<evidence type="ECO:0000313" key="1">
    <source>
        <dbReference type="EMBL" id="GBP49588.1"/>
    </source>
</evidence>
<accession>A0A4C1WDZ2</accession>
<organism evidence="1 2">
    <name type="scientific">Eumeta variegata</name>
    <name type="common">Bagworm moth</name>
    <name type="synonym">Eumeta japonica</name>
    <dbReference type="NCBI Taxonomy" id="151549"/>
    <lineage>
        <taxon>Eukaryota</taxon>
        <taxon>Metazoa</taxon>
        <taxon>Ecdysozoa</taxon>
        <taxon>Arthropoda</taxon>
        <taxon>Hexapoda</taxon>
        <taxon>Insecta</taxon>
        <taxon>Pterygota</taxon>
        <taxon>Neoptera</taxon>
        <taxon>Endopterygota</taxon>
        <taxon>Lepidoptera</taxon>
        <taxon>Glossata</taxon>
        <taxon>Ditrysia</taxon>
        <taxon>Tineoidea</taxon>
        <taxon>Psychidae</taxon>
        <taxon>Oiketicinae</taxon>
        <taxon>Eumeta</taxon>
    </lineage>
</organism>
<evidence type="ECO:0000313" key="2">
    <source>
        <dbReference type="Proteomes" id="UP000299102"/>
    </source>
</evidence>
<dbReference type="OrthoDB" id="3598281at2759"/>